<proteinExistence type="predicted"/>
<evidence type="ECO:0000313" key="5">
    <source>
        <dbReference type="EMBL" id="RMZ67134.1"/>
    </source>
</evidence>
<dbReference type="AlphaFoldDB" id="A0A3M7LY78"/>
<sequence length="303" mass="33610">MPPQRVQTSVVLRGTKGNYELLRSLKGSTDFKAKVLSGPSTQLKWAVVKSAATDWEKVCLKREHHNYQIDEVASSPYIRALHDTVVLDESQDGPPCLVFEWMDQDLRVVSAPEFRSNPKLPRAVSHGVLSALHALKAAGGVHGDISINNIFVSDMHEAQPIAKLGDLGMDHGGAWSIAKMIRLVGQIGPPVNPQYEAEFKMANQLLDMVRSGDGLKLINRLTWRGELQHIPDPPVPSDLLDFIGYLLVVDPDKRPTASEALLHPYLQPAVEEQNVITAPSNGSDARKESFMEQCMGYLCRFKW</sequence>
<dbReference type="GO" id="GO:0004674">
    <property type="term" value="F:protein serine/threonine kinase activity"/>
    <property type="evidence" value="ECO:0007669"/>
    <property type="project" value="UniProtKB-KW"/>
</dbReference>
<keyword evidence="3" id="KW-0067">ATP-binding</keyword>
<feature type="domain" description="Protein kinase" evidence="4">
    <location>
        <begin position="5"/>
        <end position="266"/>
    </location>
</feature>
<dbReference type="SUPFAM" id="SSF56112">
    <property type="entry name" value="Protein kinase-like (PK-like)"/>
    <property type="match status" value="1"/>
</dbReference>
<evidence type="ECO:0000313" key="6">
    <source>
        <dbReference type="Proteomes" id="UP000265663"/>
    </source>
</evidence>
<evidence type="ECO:0000256" key="2">
    <source>
        <dbReference type="ARBA" id="ARBA00022741"/>
    </source>
</evidence>
<keyword evidence="5" id="KW-0808">Transferase</keyword>
<keyword evidence="2" id="KW-0547">Nucleotide-binding</keyword>
<dbReference type="GO" id="GO:0005524">
    <property type="term" value="F:ATP binding"/>
    <property type="evidence" value="ECO:0007669"/>
    <property type="project" value="UniProtKB-KW"/>
</dbReference>
<keyword evidence="6" id="KW-1185">Reference proteome</keyword>
<dbReference type="InterPro" id="IPR000719">
    <property type="entry name" value="Prot_kinase_dom"/>
</dbReference>
<dbReference type="EMBL" id="KE747810">
    <property type="protein sequence ID" value="RMZ67134.1"/>
    <property type="molecule type" value="Genomic_DNA"/>
</dbReference>
<reference evidence="5 6" key="1">
    <citation type="journal article" date="2014" name="PLoS ONE">
        <title>De novo Genome Assembly of the Fungal Plant Pathogen Pyrenophora semeniperda.</title>
        <authorList>
            <person name="Soliai M.M."/>
            <person name="Meyer S.E."/>
            <person name="Udall J.A."/>
            <person name="Elzinga D.E."/>
            <person name="Hermansen R.A."/>
            <person name="Bodily P.M."/>
            <person name="Hart A.A."/>
            <person name="Coleman C.E."/>
        </authorList>
    </citation>
    <scope>NUCLEOTIDE SEQUENCE [LARGE SCALE GENOMIC DNA]</scope>
    <source>
        <strain evidence="5 6">CCB06</strain>
        <tissue evidence="5">Mycelium</tissue>
    </source>
</reference>
<organism evidence="5 6">
    <name type="scientific">Pyrenophora seminiperda CCB06</name>
    <dbReference type="NCBI Taxonomy" id="1302712"/>
    <lineage>
        <taxon>Eukaryota</taxon>
        <taxon>Fungi</taxon>
        <taxon>Dikarya</taxon>
        <taxon>Ascomycota</taxon>
        <taxon>Pezizomycotina</taxon>
        <taxon>Dothideomycetes</taxon>
        <taxon>Pleosporomycetidae</taxon>
        <taxon>Pleosporales</taxon>
        <taxon>Pleosporineae</taxon>
        <taxon>Pleosporaceae</taxon>
        <taxon>Pyrenophora</taxon>
    </lineage>
</organism>
<evidence type="ECO:0000256" key="1">
    <source>
        <dbReference type="ARBA" id="ARBA00022527"/>
    </source>
</evidence>
<dbReference type="PANTHER" id="PTHR24055">
    <property type="entry name" value="MITOGEN-ACTIVATED PROTEIN KINASE"/>
    <property type="match status" value="1"/>
</dbReference>
<dbReference type="SMART" id="SM00220">
    <property type="entry name" value="S_TKc"/>
    <property type="match status" value="1"/>
</dbReference>
<dbReference type="OrthoDB" id="5979581at2759"/>
<evidence type="ECO:0000259" key="4">
    <source>
        <dbReference type="PROSITE" id="PS50011"/>
    </source>
</evidence>
<dbReference type="InterPro" id="IPR050117">
    <property type="entry name" value="MAPK"/>
</dbReference>
<dbReference type="Proteomes" id="UP000265663">
    <property type="component" value="Unassembled WGS sequence"/>
</dbReference>
<dbReference type="PROSITE" id="PS50011">
    <property type="entry name" value="PROTEIN_KINASE_DOM"/>
    <property type="match status" value="1"/>
</dbReference>
<name>A0A3M7LY78_9PLEO</name>
<dbReference type="InterPro" id="IPR011009">
    <property type="entry name" value="Kinase-like_dom_sf"/>
</dbReference>
<dbReference type="Gene3D" id="1.10.510.10">
    <property type="entry name" value="Transferase(Phosphotransferase) domain 1"/>
    <property type="match status" value="2"/>
</dbReference>
<protein>
    <submittedName>
        <fullName evidence="5">CMGC kinase</fullName>
    </submittedName>
</protein>
<gene>
    <name evidence="5" type="ORF">GMOD_00001016</name>
</gene>
<keyword evidence="1" id="KW-0723">Serine/threonine-protein kinase</keyword>
<evidence type="ECO:0000256" key="3">
    <source>
        <dbReference type="ARBA" id="ARBA00022840"/>
    </source>
</evidence>
<keyword evidence="5" id="KW-0418">Kinase</keyword>
<accession>A0A3M7LY78</accession>